<reference evidence="2" key="1">
    <citation type="journal article" date="2023" name="Plant J.">
        <title>The genome of the king protea, Protea cynaroides.</title>
        <authorList>
            <person name="Chang J."/>
            <person name="Duong T.A."/>
            <person name="Schoeman C."/>
            <person name="Ma X."/>
            <person name="Roodt D."/>
            <person name="Barker N."/>
            <person name="Li Z."/>
            <person name="Van de Peer Y."/>
            <person name="Mizrachi E."/>
        </authorList>
    </citation>
    <scope>NUCLEOTIDE SEQUENCE</scope>
    <source>
        <tissue evidence="2">Young leaves</tissue>
    </source>
</reference>
<protein>
    <submittedName>
        <fullName evidence="2">Uncharacterized protein</fullName>
    </submittedName>
</protein>
<evidence type="ECO:0000256" key="1">
    <source>
        <dbReference type="SAM" id="MobiDB-lite"/>
    </source>
</evidence>
<evidence type="ECO:0000313" key="2">
    <source>
        <dbReference type="EMBL" id="KAJ4953189.1"/>
    </source>
</evidence>
<dbReference type="EMBL" id="JAMYWD010000012">
    <property type="protein sequence ID" value="KAJ4953189.1"/>
    <property type="molecule type" value="Genomic_DNA"/>
</dbReference>
<feature type="region of interest" description="Disordered" evidence="1">
    <location>
        <begin position="75"/>
        <end position="101"/>
    </location>
</feature>
<organism evidence="2 3">
    <name type="scientific">Protea cynaroides</name>
    <dbReference type="NCBI Taxonomy" id="273540"/>
    <lineage>
        <taxon>Eukaryota</taxon>
        <taxon>Viridiplantae</taxon>
        <taxon>Streptophyta</taxon>
        <taxon>Embryophyta</taxon>
        <taxon>Tracheophyta</taxon>
        <taxon>Spermatophyta</taxon>
        <taxon>Magnoliopsida</taxon>
        <taxon>Proteales</taxon>
        <taxon>Proteaceae</taxon>
        <taxon>Protea</taxon>
    </lineage>
</organism>
<proteinExistence type="predicted"/>
<name>A0A9Q0GTA1_9MAGN</name>
<dbReference type="AlphaFoldDB" id="A0A9Q0GTA1"/>
<gene>
    <name evidence="2" type="ORF">NE237_030021</name>
</gene>
<evidence type="ECO:0000313" key="3">
    <source>
        <dbReference type="Proteomes" id="UP001141806"/>
    </source>
</evidence>
<dbReference type="Proteomes" id="UP001141806">
    <property type="component" value="Unassembled WGS sequence"/>
</dbReference>
<keyword evidence="3" id="KW-1185">Reference proteome</keyword>
<accession>A0A9Q0GTA1</accession>
<sequence length="154" mass="16687">MGLQLLANIDLWSENTPSMGNGIGVPNFDIWKTFWTFFLHLLSVSAGPIPGIGRDVTIPDSSVLYPAPTLIRQSVTRPPGSQPIPHISLRHSVPNSRRSRDSVPFHSKLASLSAANVAEFAIVDSTFYSSDKAVGPRSLAEQDISPVPLASFYT</sequence>
<comment type="caution">
    <text evidence="2">The sequence shown here is derived from an EMBL/GenBank/DDBJ whole genome shotgun (WGS) entry which is preliminary data.</text>
</comment>